<dbReference type="Proteomes" id="UP000247973">
    <property type="component" value="Unassembled WGS sequence"/>
</dbReference>
<name>A0A2V3PL08_9BACT</name>
<dbReference type="EMBL" id="QICL01000036">
    <property type="protein sequence ID" value="PXV59391.1"/>
    <property type="molecule type" value="Genomic_DNA"/>
</dbReference>
<dbReference type="SUPFAM" id="SSF53927">
    <property type="entry name" value="Cytidine deaminase-like"/>
    <property type="match status" value="1"/>
</dbReference>
<dbReference type="RefSeq" id="WP_110312319.1">
    <property type="nucleotide sequence ID" value="NZ_QICL01000036.1"/>
</dbReference>
<dbReference type="Pfam" id="PF08973">
    <property type="entry name" value="TM1506"/>
    <property type="match status" value="1"/>
</dbReference>
<sequence length="142" mass="16087">MKEIIRMLHKDNYSCVIVNKGDIRAFSQRGVADLFYLLKNDPDFLKDASIADKVVGKAAAALMILGGIQELYTDVISLSALKILHDANIKVDFDQIVPYIQNRDKSDWCPMERISYNEESVEAILPLIEAFIEKMKNNHLTA</sequence>
<dbReference type="InterPro" id="IPR016193">
    <property type="entry name" value="Cytidine_deaminase-like"/>
</dbReference>
<dbReference type="GO" id="GO:0003824">
    <property type="term" value="F:catalytic activity"/>
    <property type="evidence" value="ECO:0007669"/>
    <property type="project" value="InterPro"/>
</dbReference>
<accession>A0A2V3PL08</accession>
<protein>
    <submittedName>
        <fullName evidence="1">Uncharacterized protein DUF1893</fullName>
    </submittedName>
</protein>
<dbReference type="InterPro" id="IPR037081">
    <property type="entry name" value="Hyp_TM1506"/>
</dbReference>
<keyword evidence="2" id="KW-1185">Reference proteome</keyword>
<organism evidence="1 2">
    <name type="scientific">Dysgonomonas alginatilytica</name>
    <dbReference type="NCBI Taxonomy" id="1605892"/>
    <lineage>
        <taxon>Bacteria</taxon>
        <taxon>Pseudomonadati</taxon>
        <taxon>Bacteroidota</taxon>
        <taxon>Bacteroidia</taxon>
        <taxon>Bacteroidales</taxon>
        <taxon>Dysgonomonadaceae</taxon>
        <taxon>Dysgonomonas</taxon>
    </lineage>
</organism>
<evidence type="ECO:0000313" key="1">
    <source>
        <dbReference type="EMBL" id="PXV59391.1"/>
    </source>
</evidence>
<reference evidence="1 2" key="1">
    <citation type="submission" date="2018-03" db="EMBL/GenBank/DDBJ databases">
        <title>Genomic Encyclopedia of Archaeal and Bacterial Type Strains, Phase II (KMG-II): from individual species to whole genera.</title>
        <authorList>
            <person name="Goeker M."/>
        </authorList>
    </citation>
    <scope>NUCLEOTIDE SEQUENCE [LARGE SCALE GENOMIC DNA]</scope>
    <source>
        <strain evidence="1 2">DSM 100214</strain>
    </source>
</reference>
<dbReference type="AlphaFoldDB" id="A0A2V3PL08"/>
<dbReference type="OrthoDB" id="9815422at2"/>
<comment type="caution">
    <text evidence="1">The sequence shown here is derived from an EMBL/GenBank/DDBJ whole genome shotgun (WGS) entry which is preliminary data.</text>
</comment>
<proteinExistence type="predicted"/>
<dbReference type="Gene3D" id="3.40.140.30">
    <property type="entry name" value="Hypothetical protein TM1506"/>
    <property type="match status" value="1"/>
</dbReference>
<dbReference type="InterPro" id="IPR015067">
    <property type="entry name" value="DUF1893_TM1506-like"/>
</dbReference>
<gene>
    <name evidence="1" type="ORF">CLV62_13612</name>
</gene>
<evidence type="ECO:0000313" key="2">
    <source>
        <dbReference type="Proteomes" id="UP000247973"/>
    </source>
</evidence>